<proteinExistence type="inferred from homology"/>
<evidence type="ECO:0000256" key="3">
    <source>
        <dbReference type="ARBA" id="ARBA00022679"/>
    </source>
</evidence>
<dbReference type="InterPro" id="IPR041698">
    <property type="entry name" value="Methyltransf_25"/>
</dbReference>
<keyword evidence="2" id="KW-0489">Methyltransferase</keyword>
<evidence type="ECO:0000256" key="2">
    <source>
        <dbReference type="ARBA" id="ARBA00022603"/>
    </source>
</evidence>
<dbReference type="AlphaFoldDB" id="A0A0P7VV21"/>
<name>A0A0P7VV21_SCLFO</name>
<dbReference type="PANTHER" id="PTHR12176">
    <property type="entry name" value="SAM-DEPENDENT METHYLTRANSFERASE SUPERFAMILY PROTEIN"/>
    <property type="match status" value="1"/>
</dbReference>
<dbReference type="Gene3D" id="3.40.50.150">
    <property type="entry name" value="Vaccinia Virus protein VP39"/>
    <property type="match status" value="1"/>
</dbReference>
<evidence type="ECO:0000313" key="6">
    <source>
        <dbReference type="Proteomes" id="UP000034805"/>
    </source>
</evidence>
<comment type="caution">
    <text evidence="5">The sequence shown here is derived from an EMBL/GenBank/DDBJ whole genome shotgun (WGS) entry which is preliminary data.</text>
</comment>
<keyword evidence="3" id="KW-0808">Transferase</keyword>
<evidence type="ECO:0000256" key="1">
    <source>
        <dbReference type="ARBA" id="ARBA00008361"/>
    </source>
</evidence>
<comment type="similarity">
    <text evidence="1">Belongs to the methyltransferase superfamily.</text>
</comment>
<dbReference type="Pfam" id="PF13649">
    <property type="entry name" value="Methyltransf_25"/>
    <property type="match status" value="1"/>
</dbReference>
<dbReference type="STRING" id="113540.ENSSFOP00015007147"/>
<gene>
    <name evidence="5" type="ORF">Z043_102562</name>
</gene>
<dbReference type="GO" id="GO:0032259">
    <property type="term" value="P:methylation"/>
    <property type="evidence" value="ECO:0007669"/>
    <property type="project" value="UniProtKB-KW"/>
</dbReference>
<evidence type="ECO:0000259" key="4">
    <source>
        <dbReference type="Pfam" id="PF13649"/>
    </source>
</evidence>
<dbReference type="SUPFAM" id="SSF53335">
    <property type="entry name" value="S-adenosyl-L-methionine-dependent methyltransferases"/>
    <property type="match status" value="1"/>
</dbReference>
<dbReference type="InterPro" id="IPR051419">
    <property type="entry name" value="Lys/N-term_MeTrsfase_sf"/>
</dbReference>
<dbReference type="InterPro" id="IPR029063">
    <property type="entry name" value="SAM-dependent_MTases_sf"/>
</dbReference>
<dbReference type="EMBL" id="JARO02000605">
    <property type="protein sequence ID" value="KPP77972.1"/>
    <property type="molecule type" value="Genomic_DNA"/>
</dbReference>
<dbReference type="GO" id="GO:0008168">
    <property type="term" value="F:methyltransferase activity"/>
    <property type="evidence" value="ECO:0007669"/>
    <property type="project" value="UniProtKB-KW"/>
</dbReference>
<accession>A0A0P7VV21</accession>
<feature type="domain" description="Methyltransferase" evidence="4">
    <location>
        <begin position="30"/>
        <end position="115"/>
    </location>
</feature>
<sequence length="167" mass="18106">MSGVQNQQDDLHQSHQTCTMWVPSDETATGCGNSSLSFDLYQKGFSSITNIDYSGVCIETMARRHADCPGMRWLKMDARHLAFSEGTFEVVLEKGTLDAMMVEEKDPWSVSAETAGLLQQVLKESVVAQVAGLLTASPDLQIHTALCAGDLLMGELGPRTTPSPTAR</sequence>
<dbReference type="PANTHER" id="PTHR12176:SF80">
    <property type="entry name" value="EEF1A LYSINE METHYLTRANSFERASE 4"/>
    <property type="match status" value="1"/>
</dbReference>
<reference evidence="5 6" key="1">
    <citation type="submission" date="2015-08" db="EMBL/GenBank/DDBJ databases">
        <title>The genome of the Asian arowana (Scleropages formosus).</title>
        <authorList>
            <person name="Tan M.H."/>
            <person name="Gan H.M."/>
            <person name="Croft L.J."/>
            <person name="Austin C.M."/>
        </authorList>
    </citation>
    <scope>NUCLEOTIDE SEQUENCE [LARGE SCALE GENOMIC DNA]</scope>
    <source>
        <strain evidence="5">Aro1</strain>
    </source>
</reference>
<organism evidence="5 6">
    <name type="scientific">Scleropages formosus</name>
    <name type="common">Asian bonytongue</name>
    <name type="synonym">Osteoglossum formosum</name>
    <dbReference type="NCBI Taxonomy" id="113540"/>
    <lineage>
        <taxon>Eukaryota</taxon>
        <taxon>Metazoa</taxon>
        <taxon>Chordata</taxon>
        <taxon>Craniata</taxon>
        <taxon>Vertebrata</taxon>
        <taxon>Euteleostomi</taxon>
        <taxon>Actinopterygii</taxon>
        <taxon>Neopterygii</taxon>
        <taxon>Teleostei</taxon>
        <taxon>Osteoglossocephala</taxon>
        <taxon>Osteoglossomorpha</taxon>
        <taxon>Osteoglossiformes</taxon>
        <taxon>Osteoglossidae</taxon>
        <taxon>Scleropages</taxon>
    </lineage>
</organism>
<protein>
    <recommendedName>
        <fullName evidence="4">Methyltransferase domain-containing protein</fullName>
    </recommendedName>
</protein>
<dbReference type="Proteomes" id="UP000034805">
    <property type="component" value="Unassembled WGS sequence"/>
</dbReference>
<evidence type="ECO:0000313" key="5">
    <source>
        <dbReference type="EMBL" id="KPP77972.1"/>
    </source>
</evidence>